<comment type="caution">
    <text evidence="1">The sequence shown here is derived from an EMBL/GenBank/DDBJ whole genome shotgun (WGS) entry which is preliminary data.</text>
</comment>
<gene>
    <name evidence="1" type="ORF">HMP0721_1442</name>
</gene>
<dbReference type="Gene3D" id="3.40.50.1000">
    <property type="entry name" value="HAD superfamily/HAD-like"/>
    <property type="match status" value="1"/>
</dbReference>
<protein>
    <submittedName>
        <fullName evidence="1">HAD hydrolase, family IA, variant 3</fullName>
    </submittedName>
</protein>
<name>E6MHF7_9FIRM</name>
<evidence type="ECO:0000313" key="2">
    <source>
        <dbReference type="Proteomes" id="UP000004754"/>
    </source>
</evidence>
<dbReference type="PANTHER" id="PTHR18901:SF38">
    <property type="entry name" value="PSEUDOURIDINE-5'-PHOSPHATASE"/>
    <property type="match status" value="1"/>
</dbReference>
<evidence type="ECO:0000313" key="1">
    <source>
        <dbReference type="EMBL" id="EFV01459.1"/>
    </source>
</evidence>
<dbReference type="Gene3D" id="1.10.150.240">
    <property type="entry name" value="Putative phosphatase, domain 2"/>
    <property type="match status" value="1"/>
</dbReference>
<dbReference type="GO" id="GO:0016791">
    <property type="term" value="F:phosphatase activity"/>
    <property type="evidence" value="ECO:0007669"/>
    <property type="project" value="TreeGrafter"/>
</dbReference>
<dbReference type="EMBL" id="AEQN01000018">
    <property type="protein sequence ID" value="EFV01459.1"/>
    <property type="molecule type" value="Genomic_DNA"/>
</dbReference>
<dbReference type="InterPro" id="IPR006439">
    <property type="entry name" value="HAD-SF_hydro_IA"/>
</dbReference>
<keyword evidence="1" id="KW-0378">Hydrolase</keyword>
<dbReference type="AlphaFoldDB" id="E6MHF7"/>
<dbReference type="CDD" id="cd07505">
    <property type="entry name" value="HAD_BPGM-like"/>
    <property type="match status" value="1"/>
</dbReference>
<dbReference type="SUPFAM" id="SSF56784">
    <property type="entry name" value="HAD-like"/>
    <property type="match status" value="1"/>
</dbReference>
<dbReference type="SFLD" id="SFLDS00003">
    <property type="entry name" value="Haloacid_Dehalogenase"/>
    <property type="match status" value="1"/>
</dbReference>
<dbReference type="eggNOG" id="COG0637">
    <property type="taxonomic scope" value="Bacteria"/>
</dbReference>
<dbReference type="InterPro" id="IPR023214">
    <property type="entry name" value="HAD_sf"/>
</dbReference>
<dbReference type="NCBIfam" id="TIGR01509">
    <property type="entry name" value="HAD-SF-IA-v3"/>
    <property type="match status" value="1"/>
</dbReference>
<keyword evidence="2" id="KW-1185">Reference proteome</keyword>
<sequence length="216" mass="22631">MTPGVILDLDGTLLDSTRIWKEAGARYLASWGIAAPEGLGEALFPMGMREGAAYLKARFDLPENLPAIVRGITRTVEGFYAEEAALKPGARSFLAAMGRAGVPMALATASGRGPVTAALTRLNIEDAFAAVFICDEVGAGKASPAIYQAAAARLERKPEATWVFEDELTAIRTAAAAGFRTCAVFDAESAAQWPALRAAAEGAVTRLDAAVPFVLD</sequence>
<dbReference type="HOGENOM" id="CLU_045011_13_1_9"/>
<dbReference type="Proteomes" id="UP000004754">
    <property type="component" value="Unassembled WGS sequence"/>
</dbReference>
<dbReference type="STRING" id="887929.HMP0721_1442"/>
<dbReference type="InterPro" id="IPR036412">
    <property type="entry name" value="HAD-like_sf"/>
</dbReference>
<dbReference type="PANTHER" id="PTHR18901">
    <property type="entry name" value="2-DEOXYGLUCOSE-6-PHOSPHATE PHOSPHATASE 2"/>
    <property type="match status" value="1"/>
</dbReference>
<reference evidence="1 2" key="1">
    <citation type="submission" date="2010-12" db="EMBL/GenBank/DDBJ databases">
        <authorList>
            <person name="Muzny D."/>
            <person name="Qin X."/>
            <person name="Deng J."/>
            <person name="Jiang H."/>
            <person name="Liu Y."/>
            <person name="Qu J."/>
            <person name="Song X.-Z."/>
            <person name="Zhang L."/>
            <person name="Thornton R."/>
            <person name="Coyle M."/>
            <person name="Francisco L."/>
            <person name="Jackson L."/>
            <person name="Javaid M."/>
            <person name="Korchina V."/>
            <person name="Kovar C."/>
            <person name="Mata R."/>
            <person name="Mathew T."/>
            <person name="Ngo R."/>
            <person name="Nguyen L."/>
            <person name="Nguyen N."/>
            <person name="Okwuonu G."/>
            <person name="Ongeri F."/>
            <person name="Pham C."/>
            <person name="Simmons D."/>
            <person name="Wilczek-Boney K."/>
            <person name="Hale W."/>
            <person name="Jakkamsetti A."/>
            <person name="Pham P."/>
            <person name="Ruth R."/>
            <person name="San Lucas F."/>
            <person name="Warren J."/>
            <person name="Zhang J."/>
            <person name="Zhao Z."/>
            <person name="Zhou C."/>
            <person name="Zhu D."/>
            <person name="Lee S."/>
            <person name="Bess C."/>
            <person name="Blankenburg K."/>
            <person name="Forbes L."/>
            <person name="Fu Q."/>
            <person name="Gubbala S."/>
            <person name="Hirani K."/>
            <person name="Jayaseelan J.C."/>
            <person name="Lara F."/>
            <person name="Munidasa M."/>
            <person name="Palculict T."/>
            <person name="Patil S."/>
            <person name="Pu L.-L."/>
            <person name="Saada N."/>
            <person name="Tang L."/>
            <person name="Weissenberger G."/>
            <person name="Zhu Y."/>
            <person name="Hemphill L."/>
            <person name="Shang Y."/>
            <person name="Youmans B."/>
            <person name="Ayvaz T."/>
            <person name="Ross M."/>
            <person name="Santibanez J."/>
            <person name="Aqrawi P."/>
            <person name="Gross S."/>
            <person name="Joshi V."/>
            <person name="Fowler G."/>
            <person name="Nazareth L."/>
            <person name="Reid J."/>
            <person name="Worley K."/>
            <person name="Petrosino J."/>
            <person name="Highlander S."/>
            <person name="Gibbs R."/>
        </authorList>
    </citation>
    <scope>NUCLEOTIDE SEQUENCE [LARGE SCALE GENOMIC DNA]</scope>
    <source>
        <strain evidence="1 2">ATCC 23263</strain>
    </source>
</reference>
<organism evidence="1 2">
    <name type="scientific">Pseudoramibacter alactolyticus ATCC 23263</name>
    <dbReference type="NCBI Taxonomy" id="887929"/>
    <lineage>
        <taxon>Bacteria</taxon>
        <taxon>Bacillati</taxon>
        <taxon>Bacillota</taxon>
        <taxon>Clostridia</taxon>
        <taxon>Eubacteriales</taxon>
        <taxon>Eubacteriaceae</taxon>
        <taxon>Pseudoramibacter</taxon>
    </lineage>
</organism>
<dbReference type="InterPro" id="IPR023198">
    <property type="entry name" value="PGP-like_dom2"/>
</dbReference>
<proteinExistence type="predicted"/>
<accession>E6MHF7</accession>
<dbReference type="SFLD" id="SFLDG01129">
    <property type="entry name" value="C1.5:_HAD__Beta-PGM__Phosphata"/>
    <property type="match status" value="1"/>
</dbReference>
<dbReference type="Pfam" id="PF00702">
    <property type="entry name" value="Hydrolase"/>
    <property type="match status" value="1"/>
</dbReference>